<keyword evidence="1" id="KW-0472">Membrane</keyword>
<keyword evidence="1" id="KW-1133">Transmembrane helix</keyword>
<proteinExistence type="predicted"/>
<keyword evidence="3" id="KW-1185">Reference proteome</keyword>
<protein>
    <submittedName>
        <fullName evidence="2">Membrane protein YqaA with SNARE-associated domain</fullName>
    </submittedName>
</protein>
<accession>A0ABU0CZ35</accession>
<keyword evidence="1" id="KW-0812">Transmembrane</keyword>
<dbReference type="EMBL" id="JAUSUO010000001">
    <property type="protein sequence ID" value="MDQ0341409.1"/>
    <property type="molecule type" value="Genomic_DNA"/>
</dbReference>
<feature type="transmembrane region" description="Helical" evidence="1">
    <location>
        <begin position="122"/>
        <end position="142"/>
    </location>
</feature>
<organism evidence="2 3">
    <name type="scientific">Lederbergia wuyishanensis</name>
    <dbReference type="NCBI Taxonomy" id="1347903"/>
    <lineage>
        <taxon>Bacteria</taxon>
        <taxon>Bacillati</taxon>
        <taxon>Bacillota</taxon>
        <taxon>Bacilli</taxon>
        <taxon>Bacillales</taxon>
        <taxon>Bacillaceae</taxon>
        <taxon>Lederbergia</taxon>
    </lineage>
</organism>
<dbReference type="InterPro" id="IPR048147">
    <property type="entry name" value="CBO0543-like"/>
</dbReference>
<feature type="transmembrane region" description="Helical" evidence="1">
    <location>
        <begin position="90"/>
        <end position="110"/>
    </location>
</feature>
<evidence type="ECO:0000256" key="1">
    <source>
        <dbReference type="SAM" id="Phobius"/>
    </source>
</evidence>
<name>A0ABU0CZ35_9BACI</name>
<sequence>MKHWRNSNSPLWQKTLFLNRHFAYIVIIVFAALFGSGLDLFFVKYGFYEFPFRPFPHLFSINIAFTLCVLPFITFLYLVLMKKMNRLERWIVILIISFLAPLGEIISEAWGLFIHSEKWSHYYSVIGYFLYLVFVSKIFFWLSEKTLRN</sequence>
<evidence type="ECO:0000313" key="2">
    <source>
        <dbReference type="EMBL" id="MDQ0341409.1"/>
    </source>
</evidence>
<gene>
    <name evidence="2" type="ORF">J2S14_000202</name>
</gene>
<comment type="caution">
    <text evidence="2">The sequence shown here is derived from an EMBL/GenBank/DDBJ whole genome shotgun (WGS) entry which is preliminary data.</text>
</comment>
<feature type="transmembrane region" description="Helical" evidence="1">
    <location>
        <begin position="55"/>
        <end position="78"/>
    </location>
</feature>
<feature type="transmembrane region" description="Helical" evidence="1">
    <location>
        <begin position="21"/>
        <end position="43"/>
    </location>
</feature>
<reference evidence="2 3" key="1">
    <citation type="submission" date="2023-07" db="EMBL/GenBank/DDBJ databases">
        <title>Genomic Encyclopedia of Type Strains, Phase IV (KMG-IV): sequencing the most valuable type-strain genomes for metagenomic binning, comparative biology and taxonomic classification.</title>
        <authorList>
            <person name="Goeker M."/>
        </authorList>
    </citation>
    <scope>NUCLEOTIDE SEQUENCE [LARGE SCALE GENOMIC DNA]</scope>
    <source>
        <strain evidence="2 3">DSM 27848</strain>
    </source>
</reference>
<dbReference type="Proteomes" id="UP001232343">
    <property type="component" value="Unassembled WGS sequence"/>
</dbReference>
<dbReference type="NCBIfam" id="NF041644">
    <property type="entry name" value="CBO0543_fam"/>
    <property type="match status" value="1"/>
</dbReference>
<evidence type="ECO:0000313" key="3">
    <source>
        <dbReference type="Proteomes" id="UP001232343"/>
    </source>
</evidence>